<evidence type="ECO:0000256" key="2">
    <source>
        <dbReference type="ARBA" id="ARBA00022679"/>
    </source>
</evidence>
<dbReference type="GO" id="GO:0046983">
    <property type="term" value="F:protein dimerization activity"/>
    <property type="evidence" value="ECO:0007669"/>
    <property type="project" value="InterPro"/>
</dbReference>
<dbReference type="InterPro" id="IPR001077">
    <property type="entry name" value="COMT_C"/>
</dbReference>
<organism evidence="8 9">
    <name type="scientific">Manihot esculenta</name>
    <name type="common">Cassava</name>
    <name type="synonym">Jatropha manihot</name>
    <dbReference type="NCBI Taxonomy" id="3983"/>
    <lineage>
        <taxon>Eukaryota</taxon>
        <taxon>Viridiplantae</taxon>
        <taxon>Streptophyta</taxon>
        <taxon>Embryophyta</taxon>
        <taxon>Tracheophyta</taxon>
        <taxon>Spermatophyta</taxon>
        <taxon>Magnoliopsida</taxon>
        <taxon>eudicotyledons</taxon>
        <taxon>Gunneridae</taxon>
        <taxon>Pentapetalae</taxon>
        <taxon>rosids</taxon>
        <taxon>fabids</taxon>
        <taxon>Malpighiales</taxon>
        <taxon>Euphorbiaceae</taxon>
        <taxon>Crotonoideae</taxon>
        <taxon>Manihoteae</taxon>
        <taxon>Manihot</taxon>
    </lineage>
</organism>
<feature type="domain" description="O-methyltransferase dimerisation" evidence="7">
    <location>
        <begin position="18"/>
        <end position="106"/>
    </location>
</feature>
<keyword evidence="2" id="KW-0808">Transferase</keyword>
<dbReference type="Gene3D" id="1.10.10.10">
    <property type="entry name" value="Winged helix-like DNA-binding domain superfamily/Winged helix DNA-binding domain"/>
    <property type="match status" value="1"/>
</dbReference>
<dbReference type="OMA" id="GMACTAK"/>
<dbReference type="SUPFAM" id="SSF46785">
    <property type="entry name" value="Winged helix' DNA-binding domain"/>
    <property type="match status" value="1"/>
</dbReference>
<dbReference type="InterPro" id="IPR029063">
    <property type="entry name" value="SAM-dependent_MTases_sf"/>
</dbReference>
<proteinExistence type="inferred from homology"/>
<dbReference type="GO" id="GO:0009717">
    <property type="term" value="P:isoflavonoid biosynthetic process"/>
    <property type="evidence" value="ECO:0007669"/>
    <property type="project" value="UniProtKB-ARBA"/>
</dbReference>
<dbReference type="InterPro" id="IPR016461">
    <property type="entry name" value="COMT-like"/>
</dbReference>
<dbReference type="EMBL" id="CM004399">
    <property type="protein sequence ID" value="OAY34088.1"/>
    <property type="molecule type" value="Genomic_DNA"/>
</dbReference>
<evidence type="ECO:0000256" key="3">
    <source>
        <dbReference type="ARBA" id="ARBA00022691"/>
    </source>
</evidence>
<dbReference type="Proteomes" id="UP000091857">
    <property type="component" value="Chromosome 13"/>
</dbReference>
<evidence type="ECO:0000256" key="1">
    <source>
        <dbReference type="ARBA" id="ARBA00022603"/>
    </source>
</evidence>
<dbReference type="GO" id="GO:0008171">
    <property type="term" value="F:O-methyltransferase activity"/>
    <property type="evidence" value="ECO:0000318"/>
    <property type="project" value="GO_Central"/>
</dbReference>
<dbReference type="SUPFAM" id="SSF53335">
    <property type="entry name" value="S-adenosyl-L-methionine-dependent methyltransferases"/>
    <property type="match status" value="1"/>
</dbReference>
<dbReference type="CDD" id="cd02440">
    <property type="entry name" value="AdoMet_MTases"/>
    <property type="match status" value="1"/>
</dbReference>
<dbReference type="FunFam" id="1.10.10.10:FF:000213">
    <property type="entry name" value="Coniferyl alcohol 9-O-methyltransferase"/>
    <property type="match status" value="1"/>
</dbReference>
<evidence type="ECO:0008006" key="10">
    <source>
        <dbReference type="Google" id="ProtNLM"/>
    </source>
</evidence>
<feature type="active site" description="Proton acceptor" evidence="5">
    <location>
        <position position="258"/>
    </location>
</feature>
<dbReference type="OrthoDB" id="1606438at2759"/>
<dbReference type="PIRSF" id="PIRSF005739">
    <property type="entry name" value="O-mtase"/>
    <property type="match status" value="1"/>
</dbReference>
<evidence type="ECO:0000256" key="4">
    <source>
        <dbReference type="ARBA" id="ARBA00038277"/>
    </source>
</evidence>
<feature type="domain" description="O-methyltransferase C-terminal" evidence="6">
    <location>
        <begin position="128"/>
        <end position="333"/>
    </location>
</feature>
<accession>A0A2C9US57</accession>
<dbReference type="Pfam" id="PF00891">
    <property type="entry name" value="Methyltransf_2"/>
    <property type="match status" value="1"/>
</dbReference>
<evidence type="ECO:0000313" key="8">
    <source>
        <dbReference type="EMBL" id="OAY34088.1"/>
    </source>
</evidence>
<keyword evidence="9" id="KW-1185">Reference proteome</keyword>
<sequence length="353" mass="39304">MEQLHEAEELLRGQAQLWQHMFAFADSMALKCAVELRIPDIMHSHSSPITMSQIASSMDSSSHPDISYLTRIMRLLVRRKIFSAHRPSDGGETLYGLTHVSRWLVNDSDKSLAPLFLLENHPLMMDPWHRFSQSVKEGGFAFKKEHGSEVFEFASQNPEFNSMFNSGMASTSRVTIHAILEGYKDGFGCIGSVVDVGGGTGNLVSEIVKSHPHIKGINFDLPHVVATAPEYNGVTHVGGDMFEAIPNADAVIIKWILHDWGDEDCVKILKNCRKAIAEREGKVIIVEVILKPEGNEVFEDTGLVLDLVMIAHSSGGKERTEIEWKKLLEKGGFPRYNIIKIPALTSIIEAYPQ</sequence>
<dbReference type="InterPro" id="IPR036390">
    <property type="entry name" value="WH_DNA-bd_sf"/>
</dbReference>
<dbReference type="AlphaFoldDB" id="A0A2C9US57"/>
<reference evidence="9" key="1">
    <citation type="journal article" date="2016" name="Nat. Biotechnol.">
        <title>Sequencing wild and cultivated cassava and related species reveals extensive interspecific hybridization and genetic diversity.</title>
        <authorList>
            <person name="Bredeson J.V."/>
            <person name="Lyons J.B."/>
            <person name="Prochnik S.E."/>
            <person name="Wu G.A."/>
            <person name="Ha C.M."/>
            <person name="Edsinger-Gonzales E."/>
            <person name="Grimwood J."/>
            <person name="Schmutz J."/>
            <person name="Rabbi I.Y."/>
            <person name="Egesi C."/>
            <person name="Nauluvula P."/>
            <person name="Lebot V."/>
            <person name="Ndunguru J."/>
            <person name="Mkamilo G."/>
            <person name="Bart R.S."/>
            <person name="Setter T.L."/>
            <person name="Gleadow R.M."/>
            <person name="Kulakow P."/>
            <person name="Ferguson M.E."/>
            <person name="Rounsley S."/>
            <person name="Rokhsar D.S."/>
        </authorList>
    </citation>
    <scope>NUCLEOTIDE SEQUENCE [LARGE SCALE GENOMIC DNA]</scope>
    <source>
        <strain evidence="9">cv. AM560-2</strain>
    </source>
</reference>
<comment type="similarity">
    <text evidence="4">Belongs to the class I-like SAM-binding methyltransferase superfamily. Cation-independent O-methyltransferase family.</text>
</comment>
<dbReference type="PROSITE" id="PS51683">
    <property type="entry name" value="SAM_OMT_II"/>
    <property type="match status" value="1"/>
</dbReference>
<dbReference type="FunFam" id="3.40.50.150:FF:000294">
    <property type="entry name" value="O-methyltransferase family protein"/>
    <property type="match status" value="1"/>
</dbReference>
<dbReference type="InterPro" id="IPR012967">
    <property type="entry name" value="COMT_dimerisation"/>
</dbReference>
<protein>
    <recommendedName>
        <fullName evidence="10">O-methyltransferase domain-containing protein</fullName>
    </recommendedName>
</protein>
<dbReference type="InterPro" id="IPR036388">
    <property type="entry name" value="WH-like_DNA-bd_sf"/>
</dbReference>
<dbReference type="Gramene" id="Manes.13G149000.1.v8.1">
    <property type="protein sequence ID" value="Manes.13G149000.1.v8.1.CDS"/>
    <property type="gene ID" value="Manes.13G149000.v8.1"/>
</dbReference>
<evidence type="ECO:0000256" key="5">
    <source>
        <dbReference type="PIRSR" id="PIRSR005739-1"/>
    </source>
</evidence>
<evidence type="ECO:0000313" key="9">
    <source>
        <dbReference type="Proteomes" id="UP000091857"/>
    </source>
</evidence>
<dbReference type="GO" id="GO:0008757">
    <property type="term" value="F:S-adenosylmethionine-dependent methyltransferase activity"/>
    <property type="evidence" value="ECO:0000318"/>
    <property type="project" value="GO_Central"/>
</dbReference>
<keyword evidence="1" id="KW-0489">Methyltransferase</keyword>
<keyword evidence="3" id="KW-0949">S-adenosyl-L-methionine</keyword>
<evidence type="ECO:0000259" key="7">
    <source>
        <dbReference type="Pfam" id="PF08100"/>
    </source>
</evidence>
<dbReference type="GO" id="GO:0032259">
    <property type="term" value="P:methylation"/>
    <property type="evidence" value="ECO:0000318"/>
    <property type="project" value="GO_Central"/>
</dbReference>
<dbReference type="PANTHER" id="PTHR11746">
    <property type="entry name" value="O-METHYLTRANSFERASE"/>
    <property type="match status" value="1"/>
</dbReference>
<evidence type="ECO:0000259" key="6">
    <source>
        <dbReference type="Pfam" id="PF00891"/>
    </source>
</evidence>
<dbReference type="Pfam" id="PF08100">
    <property type="entry name" value="Dimerisation"/>
    <property type="match status" value="1"/>
</dbReference>
<comment type="caution">
    <text evidence="8">The sequence shown here is derived from an EMBL/GenBank/DDBJ whole genome shotgun (WGS) entry which is preliminary data.</text>
</comment>
<gene>
    <name evidence="8" type="ORF">MANES_13G149000v8</name>
</gene>
<name>A0A2C9US57_MANES</name>
<dbReference type="Gene3D" id="3.40.50.150">
    <property type="entry name" value="Vaccinia Virus protein VP39"/>
    <property type="match status" value="1"/>
</dbReference>